<organism evidence="1 2">
    <name type="scientific">Kribbella pittospori</name>
    <dbReference type="NCBI Taxonomy" id="722689"/>
    <lineage>
        <taxon>Bacteria</taxon>
        <taxon>Bacillati</taxon>
        <taxon>Actinomycetota</taxon>
        <taxon>Actinomycetes</taxon>
        <taxon>Propionibacteriales</taxon>
        <taxon>Kribbellaceae</taxon>
        <taxon>Kribbella</taxon>
    </lineage>
</organism>
<keyword evidence="2" id="KW-1185">Reference proteome</keyword>
<reference evidence="1 2" key="1">
    <citation type="submission" date="2019-02" db="EMBL/GenBank/DDBJ databases">
        <title>Kribbella capetownensis sp. nov. and Kribbella speibonae sp. nov., isolated from soil.</title>
        <authorList>
            <person name="Curtis S.M."/>
            <person name="Norton I."/>
            <person name="Everest G.J."/>
            <person name="Meyers P.R."/>
        </authorList>
    </citation>
    <scope>NUCLEOTIDE SEQUENCE [LARGE SCALE GENOMIC DNA]</scope>
    <source>
        <strain evidence="1 2">NRRL B-24813</strain>
    </source>
</reference>
<dbReference type="OrthoDB" id="9518163at2"/>
<comment type="caution">
    <text evidence="1">The sequence shown here is derived from an EMBL/GenBank/DDBJ whole genome shotgun (WGS) entry which is preliminary data.</text>
</comment>
<sequence length="218" mass="22980">MTDEMTARAIRSAWRASEQSLYSIGGGDVERYQLAVRLVRAIVDELGGVRSTDELVDRWPQAAEIVAGALDGTGLTLGALPLDQVAGAAFALRHAALQAEETRRARTELIAAARSDGADWVVLHETGDLLAGFADPYGSTRMHLGSGLAIVAAVQPDLTTGVAVRTLTVVRLDPHTGDLVDDDPGIADLTYSDSASFRSGEAALREVVEETAAAERIG</sequence>
<dbReference type="Proteomes" id="UP000291144">
    <property type="component" value="Unassembled WGS sequence"/>
</dbReference>
<protein>
    <submittedName>
        <fullName evidence="1">Uncharacterized protein</fullName>
    </submittedName>
</protein>
<dbReference type="AlphaFoldDB" id="A0A4V2MB96"/>
<evidence type="ECO:0000313" key="1">
    <source>
        <dbReference type="EMBL" id="TCC62322.1"/>
    </source>
</evidence>
<dbReference type="RefSeq" id="WP_131356405.1">
    <property type="nucleotide sequence ID" value="NZ_SJKB01000004.1"/>
</dbReference>
<name>A0A4V2MB96_9ACTN</name>
<proteinExistence type="predicted"/>
<gene>
    <name evidence="1" type="ORF">E0H73_16640</name>
</gene>
<evidence type="ECO:0000313" key="2">
    <source>
        <dbReference type="Proteomes" id="UP000291144"/>
    </source>
</evidence>
<dbReference type="EMBL" id="SJKB01000004">
    <property type="protein sequence ID" value="TCC62322.1"/>
    <property type="molecule type" value="Genomic_DNA"/>
</dbReference>
<accession>A0A4V2MB96</accession>